<dbReference type="SUPFAM" id="SSF48662">
    <property type="entry name" value="Ribosomal protein L39e"/>
    <property type="match status" value="1"/>
</dbReference>
<dbReference type="RefSeq" id="WP_088820501.1">
    <property type="nucleotide sequence ID" value="NZ_CP019964.1"/>
</dbReference>
<protein>
    <recommendedName>
        <fullName evidence="4">Large ribosomal subunit protein eL39</fullName>
    </recommendedName>
</protein>
<gene>
    <name evidence="4" type="primary">rpl39e</name>
    <name evidence="5" type="ORF">Mia14_0933</name>
</gene>
<dbReference type="EMBL" id="CP019964">
    <property type="protein sequence ID" value="ASI14206.1"/>
    <property type="molecule type" value="Genomic_DNA"/>
</dbReference>
<evidence type="ECO:0000313" key="6">
    <source>
        <dbReference type="Proteomes" id="UP000197679"/>
    </source>
</evidence>
<dbReference type="GO" id="GO:0006412">
    <property type="term" value="P:translation"/>
    <property type="evidence" value="ECO:0007669"/>
    <property type="project" value="UniProtKB-UniRule"/>
</dbReference>
<keyword evidence="2 4" id="KW-0689">Ribosomal protein</keyword>
<dbReference type="GO" id="GO:1990904">
    <property type="term" value="C:ribonucleoprotein complex"/>
    <property type="evidence" value="ECO:0007669"/>
    <property type="project" value="UniProtKB-KW"/>
</dbReference>
<dbReference type="HAMAP" id="MF_00629">
    <property type="entry name" value="Ribosomal_eL39"/>
    <property type="match status" value="1"/>
</dbReference>
<dbReference type="GO" id="GO:0005840">
    <property type="term" value="C:ribosome"/>
    <property type="evidence" value="ECO:0007669"/>
    <property type="project" value="UniProtKB-KW"/>
</dbReference>
<accession>A0A218NP48</accession>
<dbReference type="KEGG" id="marh:Mia14_0933"/>
<sequence>MSKKDITKKRRLGKFLKQKRRIPVLATIRTKRRLESNKFARDWRHTKIRSKVDLDGK</sequence>
<proteinExistence type="inferred from homology"/>
<dbReference type="Gene3D" id="1.10.1620.10">
    <property type="entry name" value="Ribosomal protein L39e"/>
    <property type="match status" value="1"/>
</dbReference>
<dbReference type="InterPro" id="IPR000077">
    <property type="entry name" value="Ribosomal_eL39"/>
</dbReference>
<dbReference type="Pfam" id="PF00832">
    <property type="entry name" value="Ribosomal_L39"/>
    <property type="match status" value="1"/>
</dbReference>
<evidence type="ECO:0000256" key="1">
    <source>
        <dbReference type="ARBA" id="ARBA00009339"/>
    </source>
</evidence>
<evidence type="ECO:0000256" key="2">
    <source>
        <dbReference type="ARBA" id="ARBA00022980"/>
    </source>
</evidence>
<keyword evidence="6" id="KW-1185">Reference proteome</keyword>
<evidence type="ECO:0000256" key="4">
    <source>
        <dbReference type="HAMAP-Rule" id="MF_00629"/>
    </source>
</evidence>
<reference evidence="5 6" key="1">
    <citation type="journal article" date="2017" name="Nat. Commun.">
        <title>'ARMAN' archaea depend on association with euryarchaeal host in culture and in situ.</title>
        <authorList>
            <person name="Golyshina O."/>
            <person name="Toshchakov S."/>
            <person name="Makarova K."/>
            <person name="Gavrilov S."/>
            <person name="Korzhenkov A."/>
            <person name="La Cono V."/>
            <person name="Arcadi E."/>
            <person name="Nechitaylo T."/>
            <person name="Ferrer M."/>
            <person name="Kublanov I."/>
            <person name="Wolf Y."/>
            <person name="Yakimov M."/>
            <person name="Golyshin P."/>
            <person name="Slesarev A."/>
            <person name="Kozyavkin S."/>
        </authorList>
    </citation>
    <scope>NUCLEOTIDE SEQUENCE [LARGE SCALE GENOMIC DNA]</scope>
    <source>
        <strain evidence="5 6">Mia14</strain>
    </source>
</reference>
<dbReference type="GO" id="GO:0003735">
    <property type="term" value="F:structural constituent of ribosome"/>
    <property type="evidence" value="ECO:0007669"/>
    <property type="project" value="InterPro"/>
</dbReference>
<dbReference type="Proteomes" id="UP000197679">
    <property type="component" value="Chromosome"/>
</dbReference>
<keyword evidence="3 4" id="KW-0687">Ribonucleoprotein</keyword>
<name>A0A218NP48_9ARCH</name>
<evidence type="ECO:0000256" key="3">
    <source>
        <dbReference type="ARBA" id="ARBA00023274"/>
    </source>
</evidence>
<organism evidence="5 6">
    <name type="scientific">Candidatus Mancarchaeum acidiphilum</name>
    <dbReference type="NCBI Taxonomy" id="1920749"/>
    <lineage>
        <taxon>Archaea</taxon>
        <taxon>Candidatus Micrarchaeota</taxon>
        <taxon>Candidatus Mancarchaeum</taxon>
    </lineage>
</organism>
<dbReference type="InterPro" id="IPR023626">
    <property type="entry name" value="Ribosomal_eL39_dom_sf"/>
</dbReference>
<dbReference type="AlphaFoldDB" id="A0A218NP48"/>
<dbReference type="OrthoDB" id="65887at2157"/>
<comment type="similarity">
    <text evidence="1 4">Belongs to the eukaryotic ribosomal protein eL39 family.</text>
</comment>
<dbReference type="GeneID" id="33314470"/>
<evidence type="ECO:0000313" key="5">
    <source>
        <dbReference type="EMBL" id="ASI14206.1"/>
    </source>
</evidence>